<dbReference type="OrthoDB" id="3991133at2759"/>
<organism evidence="1 2">
    <name type="scientific">Lachancea quebecensis</name>
    <dbReference type="NCBI Taxonomy" id="1654605"/>
    <lineage>
        <taxon>Eukaryota</taxon>
        <taxon>Fungi</taxon>
        <taxon>Dikarya</taxon>
        <taxon>Ascomycota</taxon>
        <taxon>Saccharomycotina</taxon>
        <taxon>Saccharomycetes</taxon>
        <taxon>Saccharomycetales</taxon>
        <taxon>Saccharomycetaceae</taxon>
        <taxon>Lachancea</taxon>
    </lineage>
</organism>
<evidence type="ECO:0000313" key="2">
    <source>
        <dbReference type="Proteomes" id="UP000236544"/>
    </source>
</evidence>
<reference evidence="2" key="1">
    <citation type="submission" date="2015-10" db="EMBL/GenBank/DDBJ databases">
        <authorList>
            <person name="Devillers H."/>
        </authorList>
    </citation>
    <scope>NUCLEOTIDE SEQUENCE [LARGE SCALE GENOMIC DNA]</scope>
</reference>
<protein>
    <submittedName>
        <fullName evidence="1">LAQU0S07e05028g1_1</fullName>
    </submittedName>
</protein>
<dbReference type="EMBL" id="LN890573">
    <property type="protein sequence ID" value="CUS22999.1"/>
    <property type="molecule type" value="Genomic_DNA"/>
</dbReference>
<sequence length="204" mass="23724">MASRGITITTKKAIITSKSALILNHDKFLPPTNIINEYPHDDVLRMCYRRHMRLKPFISQRSMIQTTYVDYVRYKYKNEDYPKKCRTSGMGHDLPVNSVLQQAELSLRFCLQAVMYVKKGVPDESSVSREIRLSRNMLKNILAIEHEKAKLIAQNPRQNYPILRETFSYISPTAHKSSLLLRFNALREFDMCLIGFNMCMGTKL</sequence>
<dbReference type="AlphaFoldDB" id="A0A0P1KUZ8"/>
<evidence type="ECO:0000313" key="1">
    <source>
        <dbReference type="EMBL" id="CUS22999.1"/>
    </source>
</evidence>
<keyword evidence="2" id="KW-1185">Reference proteome</keyword>
<gene>
    <name evidence="1" type="ORF">LAQU0_S07e05028g</name>
</gene>
<accession>A0A0P1KUZ8</accession>
<dbReference type="Proteomes" id="UP000236544">
    <property type="component" value="Unassembled WGS sequence"/>
</dbReference>
<name>A0A0P1KUZ8_9SACH</name>
<proteinExistence type="predicted"/>